<dbReference type="AlphaFoldDB" id="A0A2G1VP29"/>
<evidence type="ECO:0000313" key="2">
    <source>
        <dbReference type="EMBL" id="PHQ28525.1"/>
    </source>
</evidence>
<proteinExistence type="predicted"/>
<keyword evidence="1" id="KW-0472">Membrane</keyword>
<dbReference type="OrthoDB" id="762068at2"/>
<accession>A0A2G1VP29</accession>
<dbReference type="RefSeq" id="WP_099647042.1">
    <property type="nucleotide sequence ID" value="NZ_KZ319295.1"/>
</dbReference>
<evidence type="ECO:0000313" key="3">
    <source>
        <dbReference type="Proteomes" id="UP000229433"/>
    </source>
</evidence>
<reference evidence="2 3" key="1">
    <citation type="submission" date="2017-08" db="EMBL/GenBank/DDBJ databases">
        <title>The whole genome shortgun sequences of strain Leeuwenhoekiella nanhaiensis G18 from the South China Sea.</title>
        <authorList>
            <person name="Liu Q."/>
        </authorList>
    </citation>
    <scope>NUCLEOTIDE SEQUENCE [LARGE SCALE GENOMIC DNA]</scope>
    <source>
        <strain evidence="2 3">G18</strain>
    </source>
</reference>
<feature type="transmembrane region" description="Helical" evidence="1">
    <location>
        <begin position="136"/>
        <end position="161"/>
    </location>
</feature>
<feature type="transmembrane region" description="Helical" evidence="1">
    <location>
        <begin position="81"/>
        <end position="102"/>
    </location>
</feature>
<gene>
    <name evidence="2" type="ORF">CJ305_14630</name>
</gene>
<feature type="transmembrane region" description="Helical" evidence="1">
    <location>
        <begin position="108"/>
        <end position="129"/>
    </location>
</feature>
<protein>
    <submittedName>
        <fullName evidence="2">Uncharacterized protein</fullName>
    </submittedName>
</protein>
<dbReference type="EMBL" id="NQXA01000013">
    <property type="protein sequence ID" value="PHQ28525.1"/>
    <property type="molecule type" value="Genomic_DNA"/>
</dbReference>
<dbReference type="Proteomes" id="UP000229433">
    <property type="component" value="Unassembled WGS sequence"/>
</dbReference>
<keyword evidence="3" id="KW-1185">Reference proteome</keyword>
<keyword evidence="1" id="KW-0812">Transmembrane</keyword>
<organism evidence="2 3">
    <name type="scientific">Leeuwenhoekiella nanhaiensis</name>
    <dbReference type="NCBI Taxonomy" id="1655491"/>
    <lineage>
        <taxon>Bacteria</taxon>
        <taxon>Pseudomonadati</taxon>
        <taxon>Bacteroidota</taxon>
        <taxon>Flavobacteriia</taxon>
        <taxon>Flavobacteriales</taxon>
        <taxon>Flavobacteriaceae</taxon>
        <taxon>Leeuwenhoekiella</taxon>
    </lineage>
</organism>
<sequence length="223" mass="24374">MTRDAQLAFCKKCTNRKMDLQTGILCSLTDQKADFEGTCGDFQEDPEVQALAHQSEALTVDQIHQKLSESDLKGLKEEENLIPAIVMGATVGLVGAILWGTISVMTGFQIGYMAVAIGAAVGYTIRLVGKGISQIFGYWGGALAFLSVLLGNILSILGFVANEMDVSLVNAILYFDYSYLPELMGETFSPIDLLFYGLAIFEGYKFSFRVVSQEDLDRIHTKA</sequence>
<comment type="caution">
    <text evidence="2">The sequence shown here is derived from an EMBL/GenBank/DDBJ whole genome shotgun (WGS) entry which is preliminary data.</text>
</comment>
<name>A0A2G1VP29_9FLAO</name>
<evidence type="ECO:0000256" key="1">
    <source>
        <dbReference type="SAM" id="Phobius"/>
    </source>
</evidence>
<keyword evidence="1" id="KW-1133">Transmembrane helix</keyword>